<organism evidence="4 5">
    <name type="scientific">Natranaerovirga pectinivora</name>
    <dbReference type="NCBI Taxonomy" id="682400"/>
    <lineage>
        <taxon>Bacteria</taxon>
        <taxon>Bacillati</taxon>
        <taxon>Bacillota</taxon>
        <taxon>Clostridia</taxon>
        <taxon>Lachnospirales</taxon>
        <taxon>Natranaerovirgaceae</taxon>
        <taxon>Natranaerovirga</taxon>
    </lineage>
</organism>
<evidence type="ECO:0000259" key="2">
    <source>
        <dbReference type="Pfam" id="PF26011"/>
    </source>
</evidence>
<dbReference type="InterPro" id="IPR058729">
    <property type="entry name" value="Beta-barrel_RND-rel"/>
</dbReference>
<evidence type="ECO:0000256" key="1">
    <source>
        <dbReference type="SAM" id="Phobius"/>
    </source>
</evidence>
<accession>A0A4R3MLP7</accession>
<sequence length="442" mass="51653">MLLRLSGKVIQYKKRRPFNIGLIIYSVILIYIIISVFTFISRKNPSRFEAISGSIREGEFFTGIIIRDEEVINSPYDGYVSYFFRNGDRASRETIICTIDRMNNRRVEEISRLNRDELNVIQYQVSNFKSEYNDSYFNSVYDLTYKINNSLIEFNKIVNNNNIDMNGMNVIRSKYSGIISYRMDGLEELSLENVDTIILSEKVTNEQLLTNRVSVGDPLYKIINSQKWYMVFEPTESLLNYIENRNTLNINLFNDRELTGLIIEKNSGKIVLEFNHSVNDFTDYRFMDFEIIYNDIQGIKIPNSAIISKSFYRIPRDFVTRSGSENGIMRATTLDDGSQTVQFIPFAMNYLDDDYYYIRDTVLNHNDVIIKPNSTESFRVDYMVSLEGVYDSIRGFAQFKLIEKVFSNNAYTIVKQGTPYGIRLYDHIIMNANEVEENEIVY</sequence>
<evidence type="ECO:0000259" key="3">
    <source>
        <dbReference type="Pfam" id="PF26018"/>
    </source>
</evidence>
<evidence type="ECO:0000313" key="5">
    <source>
        <dbReference type="Proteomes" id="UP000294902"/>
    </source>
</evidence>
<dbReference type="Proteomes" id="UP000294902">
    <property type="component" value="Unassembled WGS sequence"/>
</dbReference>
<feature type="transmembrane region" description="Helical" evidence="1">
    <location>
        <begin position="20"/>
        <end position="40"/>
    </location>
</feature>
<dbReference type="Pfam" id="PF26018">
    <property type="entry name" value="BSH_RND_rel"/>
    <property type="match status" value="1"/>
</dbReference>
<evidence type="ECO:0008006" key="6">
    <source>
        <dbReference type="Google" id="ProtNLM"/>
    </source>
</evidence>
<dbReference type="EMBL" id="SMAL01000004">
    <property type="protein sequence ID" value="TCT14956.1"/>
    <property type="molecule type" value="Genomic_DNA"/>
</dbReference>
<gene>
    <name evidence="4" type="ORF">EDC18_104106</name>
</gene>
<keyword evidence="5" id="KW-1185">Reference proteome</keyword>
<reference evidence="4 5" key="1">
    <citation type="submission" date="2019-03" db="EMBL/GenBank/DDBJ databases">
        <title>Genomic Encyclopedia of Type Strains, Phase IV (KMG-IV): sequencing the most valuable type-strain genomes for metagenomic binning, comparative biology and taxonomic classification.</title>
        <authorList>
            <person name="Goeker M."/>
        </authorList>
    </citation>
    <scope>NUCLEOTIDE SEQUENCE [LARGE SCALE GENOMIC DNA]</scope>
    <source>
        <strain evidence="4 5">DSM 24629</strain>
    </source>
</reference>
<feature type="domain" description="RND related beta-barrel" evidence="2">
    <location>
        <begin position="228"/>
        <end position="295"/>
    </location>
</feature>
<evidence type="ECO:0000313" key="4">
    <source>
        <dbReference type="EMBL" id="TCT14956.1"/>
    </source>
</evidence>
<proteinExistence type="predicted"/>
<dbReference type="Pfam" id="PF26011">
    <property type="entry name" value="Beta-barrel_RND_rel"/>
    <property type="match status" value="1"/>
</dbReference>
<feature type="domain" description="RND related barrel-sandwich hybrid" evidence="3">
    <location>
        <begin position="69"/>
        <end position="224"/>
    </location>
</feature>
<name>A0A4R3MLP7_9FIRM</name>
<keyword evidence="1" id="KW-0812">Transmembrane</keyword>
<keyword evidence="1" id="KW-1133">Transmembrane helix</keyword>
<protein>
    <recommendedName>
        <fullName evidence="6">HlyD family secretion protein</fullName>
    </recommendedName>
</protein>
<keyword evidence="1" id="KW-0472">Membrane</keyword>
<dbReference type="InterPro" id="IPR058709">
    <property type="entry name" value="BSH_RND-rel"/>
</dbReference>
<comment type="caution">
    <text evidence="4">The sequence shown here is derived from an EMBL/GenBank/DDBJ whole genome shotgun (WGS) entry which is preliminary data.</text>
</comment>
<dbReference type="AlphaFoldDB" id="A0A4R3MLP7"/>